<comment type="caution">
    <text evidence="1">The sequence shown here is derived from an EMBL/GenBank/DDBJ whole genome shotgun (WGS) entry which is preliminary data.</text>
</comment>
<evidence type="ECO:0000313" key="1">
    <source>
        <dbReference type="EMBL" id="KRP96301.1"/>
    </source>
</evidence>
<protein>
    <submittedName>
        <fullName evidence="1">Uncharacterized protein</fullName>
    </submittedName>
</protein>
<gene>
    <name evidence="1" type="ORF">AOQ72_18435</name>
</gene>
<proteinExistence type="predicted"/>
<organism evidence="1 2">
    <name type="scientific">Bradyrhizobium yuanmingense</name>
    <dbReference type="NCBI Taxonomy" id="108015"/>
    <lineage>
        <taxon>Bacteria</taxon>
        <taxon>Pseudomonadati</taxon>
        <taxon>Pseudomonadota</taxon>
        <taxon>Alphaproteobacteria</taxon>
        <taxon>Hyphomicrobiales</taxon>
        <taxon>Nitrobacteraceae</taxon>
        <taxon>Bradyrhizobium</taxon>
    </lineage>
</organism>
<dbReference type="EMBL" id="LJYF01000026">
    <property type="protein sequence ID" value="KRP96301.1"/>
    <property type="molecule type" value="Genomic_DNA"/>
</dbReference>
<dbReference type="Proteomes" id="UP000051380">
    <property type="component" value="Unassembled WGS sequence"/>
</dbReference>
<accession>A0A0R3CK06</accession>
<sequence>MIAWVSLGYQAVVIAGATIPLRESAPTSFIFTPMAHLRLTGIWPSQITCVPTEQSLRNIRQKKFVLPRSIPTTRTNITMLKTTGSSASSEMLFDVESQSLIDSMMSPLGQNPKNCCR</sequence>
<evidence type="ECO:0000313" key="2">
    <source>
        <dbReference type="Proteomes" id="UP000051380"/>
    </source>
</evidence>
<dbReference type="AlphaFoldDB" id="A0A0R3CK06"/>
<reference evidence="1 2" key="1">
    <citation type="submission" date="2015-09" db="EMBL/GenBank/DDBJ databases">
        <title>Draft Genome Sequence of the Strain BR 3267 (Bradyrhizobium yuanmingense) recommended as inoculant for cowpea in Brazil.</title>
        <authorList>
            <person name="Simoes-Araujo J.L."/>
            <person name="Zilli J.E."/>
        </authorList>
    </citation>
    <scope>NUCLEOTIDE SEQUENCE [LARGE SCALE GENOMIC DNA]</scope>
    <source>
        <strain evidence="1 2">BR3267</strain>
    </source>
</reference>
<name>A0A0R3CK06_9BRAD</name>